<proteinExistence type="inferred from homology"/>
<evidence type="ECO:0000256" key="2">
    <source>
        <dbReference type="ARBA" id="ARBA00022723"/>
    </source>
</evidence>
<organism evidence="7 8">
    <name type="scientific">Fusarium mexicanum</name>
    <dbReference type="NCBI Taxonomy" id="751941"/>
    <lineage>
        <taxon>Eukaryota</taxon>
        <taxon>Fungi</taxon>
        <taxon>Dikarya</taxon>
        <taxon>Ascomycota</taxon>
        <taxon>Pezizomycotina</taxon>
        <taxon>Sordariomycetes</taxon>
        <taxon>Hypocreomycetidae</taxon>
        <taxon>Hypocreales</taxon>
        <taxon>Nectriaceae</taxon>
        <taxon>Fusarium</taxon>
        <taxon>Fusarium fujikuroi species complex</taxon>
    </lineage>
</organism>
<evidence type="ECO:0000259" key="6">
    <source>
        <dbReference type="PROSITE" id="PS51471"/>
    </source>
</evidence>
<evidence type="ECO:0000313" key="7">
    <source>
        <dbReference type="EMBL" id="KAF5530428.1"/>
    </source>
</evidence>
<keyword evidence="4 5" id="KW-0408">Iron</keyword>
<comment type="similarity">
    <text evidence="1 5">Belongs to the iron/ascorbate-dependent oxidoreductase family.</text>
</comment>
<comment type="caution">
    <text evidence="7">The sequence shown here is derived from an EMBL/GenBank/DDBJ whole genome shotgun (WGS) entry which is preliminary data.</text>
</comment>
<dbReference type="FunFam" id="2.60.120.330:FF:000006">
    <property type="entry name" value="2-oxoglutarate-Fe(II) type oxidoreductase hxnY"/>
    <property type="match status" value="1"/>
</dbReference>
<protein>
    <submittedName>
        <fullName evidence="7">2OG-Fe(II)oxygenase superfamily</fullName>
    </submittedName>
</protein>
<dbReference type="PANTHER" id="PTHR47990">
    <property type="entry name" value="2-OXOGLUTARATE (2OG) AND FE(II)-DEPENDENT OXYGENASE SUPERFAMILY PROTEIN-RELATED"/>
    <property type="match status" value="1"/>
</dbReference>
<dbReference type="Pfam" id="PF14226">
    <property type="entry name" value="DIOX_N"/>
    <property type="match status" value="1"/>
</dbReference>
<reference evidence="7 8" key="1">
    <citation type="submission" date="2020-05" db="EMBL/GenBank/DDBJ databases">
        <title>Identification and distribution of gene clusters putatively required for synthesis of sphingolipid metabolism inhibitors in phylogenetically diverse species of the filamentous fungus Fusarium.</title>
        <authorList>
            <person name="Kim H.-S."/>
            <person name="Busman M."/>
            <person name="Brown D.W."/>
            <person name="Divon H."/>
            <person name="Uhlig S."/>
            <person name="Proctor R.H."/>
        </authorList>
    </citation>
    <scope>NUCLEOTIDE SEQUENCE [LARGE SCALE GENOMIC DNA]</scope>
    <source>
        <strain evidence="7 8">NRRL 53147</strain>
    </source>
</reference>
<dbReference type="InterPro" id="IPR050231">
    <property type="entry name" value="Iron_ascorbate_oxido_reductase"/>
</dbReference>
<dbReference type="GO" id="GO:0046872">
    <property type="term" value="F:metal ion binding"/>
    <property type="evidence" value="ECO:0007669"/>
    <property type="project" value="UniProtKB-KW"/>
</dbReference>
<dbReference type="GO" id="GO:0016491">
    <property type="term" value="F:oxidoreductase activity"/>
    <property type="evidence" value="ECO:0007669"/>
    <property type="project" value="UniProtKB-KW"/>
</dbReference>
<dbReference type="InterPro" id="IPR044861">
    <property type="entry name" value="IPNS-like_FE2OG_OXY"/>
</dbReference>
<dbReference type="Gene3D" id="2.60.120.330">
    <property type="entry name" value="B-lactam Antibiotic, Isopenicillin N Synthase, Chain"/>
    <property type="match status" value="1"/>
</dbReference>
<feature type="domain" description="Fe2OG dioxygenase" evidence="6">
    <location>
        <begin position="206"/>
        <end position="310"/>
    </location>
</feature>
<dbReference type="SUPFAM" id="SSF51197">
    <property type="entry name" value="Clavaminate synthase-like"/>
    <property type="match status" value="1"/>
</dbReference>
<accession>A0A8H5I4T7</accession>
<evidence type="ECO:0000256" key="5">
    <source>
        <dbReference type="RuleBase" id="RU003682"/>
    </source>
</evidence>
<dbReference type="PRINTS" id="PR00682">
    <property type="entry name" value="IPNSYNTHASE"/>
</dbReference>
<evidence type="ECO:0000313" key="8">
    <source>
        <dbReference type="Proteomes" id="UP000522262"/>
    </source>
</evidence>
<evidence type="ECO:0000256" key="1">
    <source>
        <dbReference type="ARBA" id="ARBA00008056"/>
    </source>
</evidence>
<dbReference type="InterPro" id="IPR005123">
    <property type="entry name" value="Oxoglu/Fe-dep_dioxygenase_dom"/>
</dbReference>
<dbReference type="AlphaFoldDB" id="A0A8H5I4T7"/>
<evidence type="ECO:0000256" key="4">
    <source>
        <dbReference type="ARBA" id="ARBA00023004"/>
    </source>
</evidence>
<name>A0A8H5I4T7_9HYPO</name>
<dbReference type="Pfam" id="PF03171">
    <property type="entry name" value="2OG-FeII_Oxy"/>
    <property type="match status" value="1"/>
</dbReference>
<dbReference type="PROSITE" id="PS51471">
    <property type="entry name" value="FE2OG_OXY"/>
    <property type="match status" value="1"/>
</dbReference>
<dbReference type="Proteomes" id="UP000522262">
    <property type="component" value="Unassembled WGS sequence"/>
</dbReference>
<sequence length="376" mass="42482">MVSLTDLPERSTESSIEIAINPKLQYSMAKLEIPIIDFSGFYSEDPAEKKKVVDQVRESCLYNGFFQILGHSVPVDKQAKALQCAKKLFNLPLEEKEKVSKNNNTWNRGYEMLRSQILEEGTQPELKEGFYIGDEIPKSHPYFVNKKLNSGPNQWPEALGDDLEDFKYQTMDYYRSTLRLASDLMRVLALSLDLKEDYFSTFLDGAVATMRLLHYPSQPKDADDKLTRGIGAHTDFGAITMLLQDDVDGLQVWDQKNNTWIDVQPTKGAFVVNLGNLMARWTNEKYKSNVHRVINKTGKERYSIPVFVSGNPDYVVDCIPTCKAPGEEAKFKPATVEEVVSASYAESYGRAQLYKQGLEKKAESSVESTPLQQVAA</sequence>
<keyword evidence="3 5" id="KW-0560">Oxidoreductase</keyword>
<dbReference type="InterPro" id="IPR027443">
    <property type="entry name" value="IPNS-like_sf"/>
</dbReference>
<evidence type="ECO:0000256" key="3">
    <source>
        <dbReference type="ARBA" id="ARBA00023002"/>
    </source>
</evidence>
<dbReference type="EMBL" id="JAAOAM010000478">
    <property type="protein sequence ID" value="KAF5530428.1"/>
    <property type="molecule type" value="Genomic_DNA"/>
</dbReference>
<keyword evidence="2 5" id="KW-0479">Metal-binding</keyword>
<gene>
    <name evidence="7" type="ORF">FMEXI_13566</name>
</gene>
<dbReference type="GO" id="GO:0044283">
    <property type="term" value="P:small molecule biosynthetic process"/>
    <property type="evidence" value="ECO:0007669"/>
    <property type="project" value="UniProtKB-ARBA"/>
</dbReference>
<keyword evidence="8" id="KW-1185">Reference proteome</keyword>
<dbReference type="InterPro" id="IPR026992">
    <property type="entry name" value="DIOX_N"/>
</dbReference>